<keyword evidence="3" id="KW-0256">Endoplasmic reticulum</keyword>
<reference evidence="8" key="3">
    <citation type="journal article" date="2017" name="Nature">
        <title>Genome sequence of the progenitor of the wheat D genome Aegilops tauschii.</title>
        <authorList>
            <person name="Luo M.C."/>
            <person name="Gu Y.Q."/>
            <person name="Puiu D."/>
            <person name="Wang H."/>
            <person name="Twardziok S.O."/>
            <person name="Deal K.R."/>
            <person name="Huo N."/>
            <person name="Zhu T."/>
            <person name="Wang L."/>
            <person name="Wang Y."/>
            <person name="McGuire P.E."/>
            <person name="Liu S."/>
            <person name="Long H."/>
            <person name="Ramasamy R.K."/>
            <person name="Rodriguez J.C."/>
            <person name="Van S.L."/>
            <person name="Yuan L."/>
            <person name="Wang Z."/>
            <person name="Xia Z."/>
            <person name="Xiao L."/>
            <person name="Anderson O.D."/>
            <person name="Ouyang S."/>
            <person name="Liang Y."/>
            <person name="Zimin A.V."/>
            <person name="Pertea G."/>
            <person name="Qi P."/>
            <person name="Bennetzen J.L."/>
            <person name="Dai X."/>
            <person name="Dawson M.W."/>
            <person name="Muller H.G."/>
            <person name="Kugler K."/>
            <person name="Rivarola-Duarte L."/>
            <person name="Spannagl M."/>
            <person name="Mayer K.F.X."/>
            <person name="Lu F.H."/>
            <person name="Bevan M.W."/>
            <person name="Leroy P."/>
            <person name="Li P."/>
            <person name="You F.M."/>
            <person name="Sun Q."/>
            <person name="Liu Z."/>
            <person name="Lyons E."/>
            <person name="Wicker T."/>
            <person name="Salzberg S.L."/>
            <person name="Devos K.M."/>
            <person name="Dvorak J."/>
        </authorList>
    </citation>
    <scope>NUCLEOTIDE SEQUENCE [LARGE SCALE GENOMIC DNA]</scope>
    <source>
        <strain evidence="8">cv. AL8/78</strain>
    </source>
</reference>
<feature type="transmembrane region" description="Helical" evidence="6">
    <location>
        <begin position="142"/>
        <end position="163"/>
    </location>
</feature>
<evidence type="ECO:0000256" key="2">
    <source>
        <dbReference type="ARBA" id="ARBA00022692"/>
    </source>
</evidence>
<keyword evidence="5 6" id="KW-0472">Membrane</keyword>
<dbReference type="AlphaFoldDB" id="A0A453LBR5"/>
<proteinExistence type="predicted"/>
<reference evidence="8" key="5">
    <citation type="journal article" date="2021" name="G3 (Bethesda)">
        <title>Aegilops tauschii genome assembly Aet v5.0 features greater sequence contiguity and improved annotation.</title>
        <authorList>
            <person name="Wang L."/>
            <person name="Zhu T."/>
            <person name="Rodriguez J.C."/>
            <person name="Deal K.R."/>
            <person name="Dubcovsky J."/>
            <person name="McGuire P.E."/>
            <person name="Lux T."/>
            <person name="Spannagl M."/>
            <person name="Mayer K.F.X."/>
            <person name="Baldrich P."/>
            <person name="Meyers B.C."/>
            <person name="Huo N."/>
            <person name="Gu Y.Q."/>
            <person name="Zhou H."/>
            <person name="Devos K.M."/>
            <person name="Bennetzen J.L."/>
            <person name="Unver T."/>
            <person name="Budak H."/>
            <person name="Gulick P.J."/>
            <person name="Galiba G."/>
            <person name="Kalapos B."/>
            <person name="Nelson D.R."/>
            <person name="Li P."/>
            <person name="You F.M."/>
            <person name="Luo M.C."/>
            <person name="Dvorak J."/>
        </authorList>
    </citation>
    <scope>NUCLEOTIDE SEQUENCE [LARGE SCALE GENOMIC DNA]</scope>
    <source>
        <strain evidence="8">cv. AL8/78</strain>
    </source>
</reference>
<dbReference type="Proteomes" id="UP000015105">
    <property type="component" value="Chromosome 5D"/>
</dbReference>
<evidence type="ECO:0000256" key="3">
    <source>
        <dbReference type="ARBA" id="ARBA00022824"/>
    </source>
</evidence>
<evidence type="ECO:0000259" key="7">
    <source>
        <dbReference type="Pfam" id="PF02453"/>
    </source>
</evidence>
<dbReference type="Gramene" id="AET5Gv20702600.5">
    <property type="protein sequence ID" value="AET5Gv20702600.5"/>
    <property type="gene ID" value="AET5Gv20702600"/>
</dbReference>
<dbReference type="InterPro" id="IPR003388">
    <property type="entry name" value="Reticulon"/>
</dbReference>
<comment type="subcellular location">
    <subcellularLocation>
        <location evidence="1">Endoplasmic reticulum membrane</location>
        <topology evidence="1">Multi-pass membrane protein</topology>
    </subcellularLocation>
</comment>
<feature type="transmembrane region" description="Helical" evidence="6">
    <location>
        <begin position="29"/>
        <end position="46"/>
    </location>
</feature>
<dbReference type="Pfam" id="PF02453">
    <property type="entry name" value="Reticulon"/>
    <property type="match status" value="1"/>
</dbReference>
<reference evidence="9" key="1">
    <citation type="journal article" date="2014" name="Science">
        <title>Ancient hybridizations among the ancestral genomes of bread wheat.</title>
        <authorList>
            <consortium name="International Wheat Genome Sequencing Consortium,"/>
            <person name="Marcussen T."/>
            <person name="Sandve S.R."/>
            <person name="Heier L."/>
            <person name="Spannagl M."/>
            <person name="Pfeifer M."/>
            <person name="Jakobsen K.S."/>
            <person name="Wulff B.B."/>
            <person name="Steuernagel B."/>
            <person name="Mayer K.F."/>
            <person name="Olsen O.A."/>
        </authorList>
    </citation>
    <scope>NUCLEOTIDE SEQUENCE [LARGE SCALE GENOMIC DNA]</scope>
    <source>
        <strain evidence="9">cv. AL8/78</strain>
    </source>
</reference>
<name>A0A453LBR5_AEGTS</name>
<dbReference type="EnsemblPlants" id="AET5Gv20702600.5">
    <property type="protein sequence ID" value="AET5Gv20702600.5"/>
    <property type="gene ID" value="AET5Gv20702600"/>
</dbReference>
<evidence type="ECO:0000256" key="6">
    <source>
        <dbReference type="SAM" id="Phobius"/>
    </source>
</evidence>
<sequence>MINPSFLCLLTCYHSTAAADILLWRDEKKTFSYITLLFLLFYWFFLSDRTFVSSSAKILLVISLALYIHGVLPSKVYGFTVEKVTPDCFEVSDSTLRNPIMCMASLWNGGIHKLRVLAEGDDWGTFLKVCMQPVENTVLEDFFINVPNVVVSYFPVVLYNYLVSGSSGW</sequence>
<evidence type="ECO:0000256" key="1">
    <source>
        <dbReference type="ARBA" id="ARBA00004477"/>
    </source>
</evidence>
<reference evidence="9" key="2">
    <citation type="journal article" date="2017" name="Nat. Plants">
        <title>The Aegilops tauschii genome reveals multiple impacts of transposons.</title>
        <authorList>
            <person name="Zhao G."/>
            <person name="Zou C."/>
            <person name="Li K."/>
            <person name="Wang K."/>
            <person name="Li T."/>
            <person name="Gao L."/>
            <person name="Zhang X."/>
            <person name="Wang H."/>
            <person name="Yang Z."/>
            <person name="Liu X."/>
            <person name="Jiang W."/>
            <person name="Mao L."/>
            <person name="Kong X."/>
            <person name="Jiao Y."/>
            <person name="Jia J."/>
        </authorList>
    </citation>
    <scope>NUCLEOTIDE SEQUENCE [LARGE SCALE GENOMIC DNA]</scope>
    <source>
        <strain evidence="9">cv. AL8/78</strain>
    </source>
</reference>
<protein>
    <recommendedName>
        <fullName evidence="7">Reticulon domain-containing protein</fullName>
    </recommendedName>
</protein>
<evidence type="ECO:0000313" key="9">
    <source>
        <dbReference type="Proteomes" id="UP000015105"/>
    </source>
</evidence>
<keyword evidence="4 6" id="KW-1133">Transmembrane helix</keyword>
<feature type="transmembrane region" description="Helical" evidence="6">
    <location>
        <begin position="58"/>
        <end position="77"/>
    </location>
</feature>
<accession>A0A453LBR5</accession>
<keyword evidence="2 6" id="KW-0812">Transmembrane</keyword>
<organism evidence="8 9">
    <name type="scientific">Aegilops tauschii subsp. strangulata</name>
    <name type="common">Goatgrass</name>
    <dbReference type="NCBI Taxonomy" id="200361"/>
    <lineage>
        <taxon>Eukaryota</taxon>
        <taxon>Viridiplantae</taxon>
        <taxon>Streptophyta</taxon>
        <taxon>Embryophyta</taxon>
        <taxon>Tracheophyta</taxon>
        <taxon>Spermatophyta</taxon>
        <taxon>Magnoliopsida</taxon>
        <taxon>Liliopsida</taxon>
        <taxon>Poales</taxon>
        <taxon>Poaceae</taxon>
        <taxon>BOP clade</taxon>
        <taxon>Pooideae</taxon>
        <taxon>Triticodae</taxon>
        <taxon>Triticeae</taxon>
        <taxon>Triticinae</taxon>
        <taxon>Aegilops</taxon>
    </lineage>
</organism>
<evidence type="ECO:0000256" key="4">
    <source>
        <dbReference type="ARBA" id="ARBA00022989"/>
    </source>
</evidence>
<reference evidence="8" key="4">
    <citation type="submission" date="2019-03" db="UniProtKB">
        <authorList>
            <consortium name="EnsemblPlants"/>
        </authorList>
    </citation>
    <scope>IDENTIFICATION</scope>
</reference>
<feature type="domain" description="Reticulon" evidence="7">
    <location>
        <begin position="19"/>
        <end position="131"/>
    </location>
</feature>
<evidence type="ECO:0000256" key="5">
    <source>
        <dbReference type="ARBA" id="ARBA00023136"/>
    </source>
</evidence>
<evidence type="ECO:0000313" key="8">
    <source>
        <dbReference type="EnsemblPlants" id="AET5Gv20702600.5"/>
    </source>
</evidence>
<dbReference type="GO" id="GO:0005789">
    <property type="term" value="C:endoplasmic reticulum membrane"/>
    <property type="evidence" value="ECO:0007669"/>
    <property type="project" value="UniProtKB-SubCell"/>
</dbReference>
<keyword evidence="9" id="KW-1185">Reference proteome</keyword>